<dbReference type="Proteomes" id="UP001281147">
    <property type="component" value="Unassembled WGS sequence"/>
</dbReference>
<sequence>MLRPATPLSVLFFLAFVLLLLSTLSTPIIGAIPLGSYQGYNFGVFGYCKGSECSPIAVGYSTEGLFTGDDFSLPASTRNSLSSILIVHPVAALLTLVCFGLAIAAHFHGPSSSPRYLLALLIFSVPTLLVTLLAFLVDILLFVPHMQWGGWIVLAAVILIVASSVVTCAMRRTLVSRKARKKRIAENTDMNGTDYYQNLQQTRMMNDSALPRADSPPPMSTSTAADKHMPQYASFEMKDNSNNGQSRDGDPGMGGMGSIDDRAPLNPNRDPSIRSAGSGRRPYMNSEDAPPMPRPSMDSNGRPRRPDRDQYGNVMYGDMPPPPALRSQGSQGSMGSQGSRGRGRGGYGPPPRGYGAPRGGYPPPRGGYGQRSRGGPPPPGWNGRGRGGYGPPPGMRGGPPPPRPGPPPGYANDAYYGGAAVPMSNPRSGPSPMMDQRPQPHDEFVAGPAVPIGQAIEMDERTGTPGQSPRQDGFSPNYGLRDSDADVRGMVGLQQEQQEHRPSPMRRESERSSGQRSPTSIYSNEAYIPPRSIWAPQSESREQQRPQASSPLSTMETPHSSQPYNSTGMPSSRTLPLSPIMASPASPIVNRHRRADSEPYYEDVDPRFAVEEPSDDGFRNDNHNDNNQFPNVLTPGGGMTPGALTQNMPGNYPPTPGAQPSYHPQHQRMPPPPNPDYLHPTSYAGGAGANHTHDPHSDRQLPLDYEEGPSPGGGSSERASEASHFTSISERPVNPNWRPDGSQYGGGGTSAAAVQRKREDVLLAGNPDFSIPGMGPARGARPGGRGGRGGGMGPGAASNVGAGLTPVGRYPTDF</sequence>
<reference evidence="1" key="1">
    <citation type="submission" date="2023-07" db="EMBL/GenBank/DDBJ databases">
        <title>Black Yeasts Isolated from many extreme environments.</title>
        <authorList>
            <person name="Coleine C."/>
            <person name="Stajich J.E."/>
            <person name="Selbmann L."/>
        </authorList>
    </citation>
    <scope>NUCLEOTIDE SEQUENCE</scope>
    <source>
        <strain evidence="1">CCFEE 5714</strain>
    </source>
</reference>
<organism evidence="1 2">
    <name type="scientific">Vermiconidia calcicola</name>
    <dbReference type="NCBI Taxonomy" id="1690605"/>
    <lineage>
        <taxon>Eukaryota</taxon>
        <taxon>Fungi</taxon>
        <taxon>Dikarya</taxon>
        <taxon>Ascomycota</taxon>
        <taxon>Pezizomycotina</taxon>
        <taxon>Dothideomycetes</taxon>
        <taxon>Dothideomycetidae</taxon>
        <taxon>Mycosphaerellales</taxon>
        <taxon>Extremaceae</taxon>
        <taxon>Vermiconidia</taxon>
    </lineage>
</organism>
<evidence type="ECO:0000313" key="1">
    <source>
        <dbReference type="EMBL" id="KAK3707233.1"/>
    </source>
</evidence>
<keyword evidence="2" id="KW-1185">Reference proteome</keyword>
<comment type="caution">
    <text evidence="1">The sequence shown here is derived from an EMBL/GenBank/DDBJ whole genome shotgun (WGS) entry which is preliminary data.</text>
</comment>
<evidence type="ECO:0000313" key="2">
    <source>
        <dbReference type="Proteomes" id="UP001281147"/>
    </source>
</evidence>
<accession>A0ACC3MZS7</accession>
<gene>
    <name evidence="1" type="ORF">LTR37_012233</name>
</gene>
<name>A0ACC3MZS7_9PEZI</name>
<proteinExistence type="predicted"/>
<dbReference type="EMBL" id="JAUTXU010000112">
    <property type="protein sequence ID" value="KAK3707233.1"/>
    <property type="molecule type" value="Genomic_DNA"/>
</dbReference>
<protein>
    <submittedName>
        <fullName evidence="1">Uncharacterized protein</fullName>
    </submittedName>
</protein>